<evidence type="ECO:0000313" key="3">
    <source>
        <dbReference type="Proteomes" id="UP000014540"/>
    </source>
</evidence>
<sequence>MGMKKSLVIARTCLILSCIIIFGSSCAVFNRNNTPLIVGVEKHLVPEKPVPKIIAAPFYISVGLLAGLLDLFIVHPIMRIPNAYRDTVSILWTPRPENRYVTRMAFLPFSILLTPVVFSGDLLFRSAFDVNGNVDRARIEEEPAKQVKPIQQALAENDRAAILKWLASYSYIEPELSQSIIDAYPEDAEIRRLALQKLVGPLNDKTLPKFEDSLVGYLNKDQQTDRILLGVFRRLHSKKASEAILRLVRTKQVSKENAKDYILTILYIGNEKDIQFIIDQLSVVSESKKP</sequence>
<reference evidence="2" key="1">
    <citation type="submission" date="2013-04" db="EMBL/GenBank/DDBJ databases">
        <authorList>
            <person name="Harkins D.M."/>
            <person name="Durkin A.S."/>
            <person name="Selengut J.D."/>
            <person name="Sanka R."/>
            <person name="DePew J."/>
            <person name="Purushe J."/>
            <person name="Ahmed A."/>
            <person name="van der Linden H."/>
            <person name="Goris M.G.A."/>
            <person name="Hartskeerl R.A."/>
            <person name="Vinetz J.M."/>
            <person name="Sutton G.G."/>
            <person name="Nelson W.C."/>
            <person name="Fouts D.E."/>
        </authorList>
    </citation>
    <scope>NUCLEOTIDE SEQUENCE [LARGE SCALE GENOMIC DNA]</scope>
    <source>
        <strain evidence="2">BUT 6</strain>
    </source>
</reference>
<dbReference type="AlphaFoldDB" id="S3V0F1"/>
<keyword evidence="3" id="KW-1185">Reference proteome</keyword>
<accession>S3V0F1</accession>
<keyword evidence="1" id="KW-1133">Transmembrane helix</keyword>
<keyword evidence="1" id="KW-0472">Membrane</keyword>
<dbReference type="Proteomes" id="UP000014540">
    <property type="component" value="Unassembled WGS sequence"/>
</dbReference>
<feature type="transmembrane region" description="Helical" evidence="1">
    <location>
        <begin position="105"/>
        <end position="124"/>
    </location>
</feature>
<evidence type="ECO:0000256" key="1">
    <source>
        <dbReference type="SAM" id="Phobius"/>
    </source>
</evidence>
<organism evidence="2 3">
    <name type="scientific">Leptospira fainei serovar Hurstbridge str. BUT 6</name>
    <dbReference type="NCBI Taxonomy" id="1193011"/>
    <lineage>
        <taxon>Bacteria</taxon>
        <taxon>Pseudomonadati</taxon>
        <taxon>Spirochaetota</taxon>
        <taxon>Spirochaetia</taxon>
        <taxon>Leptospirales</taxon>
        <taxon>Leptospiraceae</taxon>
        <taxon>Leptospira</taxon>
    </lineage>
</organism>
<comment type="caution">
    <text evidence="2">The sequence shown here is derived from an EMBL/GenBank/DDBJ whole genome shotgun (WGS) entry which is preliminary data.</text>
</comment>
<dbReference type="PROSITE" id="PS51257">
    <property type="entry name" value="PROKAR_LIPOPROTEIN"/>
    <property type="match status" value="1"/>
</dbReference>
<dbReference type="EMBL" id="AKWZ02000010">
    <property type="protein sequence ID" value="EPG74059.1"/>
    <property type="molecule type" value="Genomic_DNA"/>
</dbReference>
<dbReference type="STRING" id="1193011.LEP1GSC058_2504"/>
<proteinExistence type="predicted"/>
<feature type="transmembrane region" description="Helical" evidence="1">
    <location>
        <begin position="50"/>
        <end position="74"/>
    </location>
</feature>
<keyword evidence="1" id="KW-0812">Transmembrane</keyword>
<evidence type="ECO:0000313" key="2">
    <source>
        <dbReference type="EMBL" id="EPG74059.1"/>
    </source>
</evidence>
<gene>
    <name evidence="2" type="ORF">LEP1GSC058_2504</name>
</gene>
<protein>
    <submittedName>
        <fullName evidence="2">Lipoprotein</fullName>
    </submittedName>
</protein>
<keyword evidence="2" id="KW-0449">Lipoprotein</keyword>
<name>S3V0F1_9LEPT</name>